<keyword evidence="2" id="KW-0472">Membrane</keyword>
<dbReference type="SUPFAM" id="SSF103481">
    <property type="entry name" value="Multidrug resistance efflux transporter EmrE"/>
    <property type="match status" value="2"/>
</dbReference>
<feature type="transmembrane region" description="Helical" evidence="2">
    <location>
        <begin position="217"/>
        <end position="237"/>
    </location>
</feature>
<reference evidence="4" key="1">
    <citation type="submission" date="2020-08" db="EMBL/GenBank/DDBJ databases">
        <title>Genome public.</title>
        <authorList>
            <person name="Liu C."/>
            <person name="Sun Q."/>
        </authorList>
    </citation>
    <scope>NUCLEOTIDE SEQUENCE</scope>
    <source>
        <strain evidence="4">NSJ-40</strain>
    </source>
</reference>
<proteinExistence type="inferred from homology"/>
<feature type="domain" description="EamA" evidence="3">
    <location>
        <begin position="156"/>
        <end position="291"/>
    </location>
</feature>
<feature type="transmembrane region" description="Helical" evidence="2">
    <location>
        <begin position="249"/>
        <end position="268"/>
    </location>
</feature>
<accession>A0A926D7M2</accession>
<dbReference type="EMBL" id="JACRSN010000002">
    <property type="protein sequence ID" value="MBC8532827.1"/>
    <property type="molecule type" value="Genomic_DNA"/>
</dbReference>
<keyword evidence="5" id="KW-1185">Reference proteome</keyword>
<dbReference type="RefSeq" id="WP_249318071.1">
    <property type="nucleotide sequence ID" value="NZ_JACRSN010000002.1"/>
</dbReference>
<feature type="transmembrane region" description="Helical" evidence="2">
    <location>
        <begin position="274"/>
        <end position="292"/>
    </location>
</feature>
<keyword evidence="2" id="KW-1133">Transmembrane helix</keyword>
<name>A0A926D7M2_9FIRM</name>
<feature type="transmembrane region" description="Helical" evidence="2">
    <location>
        <begin position="152"/>
        <end position="173"/>
    </location>
</feature>
<comment type="similarity">
    <text evidence="1">Belongs to the EamA transporter family.</text>
</comment>
<feature type="transmembrane region" description="Helical" evidence="2">
    <location>
        <begin position="185"/>
        <end position="205"/>
    </location>
</feature>
<dbReference type="Proteomes" id="UP000651482">
    <property type="component" value="Unassembled WGS sequence"/>
</dbReference>
<sequence length="301" mass="32296">MNSKLKKAGTACIILSGALWGLMGIFVRSLNAAGLDSMQIVLIRSAVTTVLMAAVLFFYSKKLLRIRLRDLWCFLGTGLVSILMFTYFYFRTMQLTSLSVAAILLYTAPVMVTLLSALLFREALTAPKLIACAMAFAGCVFVAGIFGNTDPVPAAAILTGLLSGFGYALYSIFSRYALQRGYHSLTITFYTFLIATLGVLPFLNWKGLADAFTASPRVLLLSIAMGIVTAALPYSLYTFGLTAVESSRASIMASVEPVIATLVGVLAFQEPLTLSGGIGILLVLAAIVILNLRVSRKIQTP</sequence>
<organism evidence="4 5">
    <name type="scientific">Yeguia hominis</name>
    <dbReference type="NCBI Taxonomy" id="2763662"/>
    <lineage>
        <taxon>Bacteria</taxon>
        <taxon>Bacillati</taxon>
        <taxon>Bacillota</taxon>
        <taxon>Clostridia</taxon>
        <taxon>Eubacteriales</taxon>
        <taxon>Yeguiaceae</taxon>
        <taxon>Yeguia</taxon>
    </lineage>
</organism>
<feature type="transmembrane region" description="Helical" evidence="2">
    <location>
        <begin position="129"/>
        <end position="146"/>
    </location>
</feature>
<dbReference type="GO" id="GO:0016020">
    <property type="term" value="C:membrane"/>
    <property type="evidence" value="ECO:0007669"/>
    <property type="project" value="InterPro"/>
</dbReference>
<feature type="transmembrane region" description="Helical" evidence="2">
    <location>
        <begin position="96"/>
        <end position="120"/>
    </location>
</feature>
<protein>
    <submittedName>
        <fullName evidence="4">EamA family transporter</fullName>
    </submittedName>
</protein>
<evidence type="ECO:0000256" key="2">
    <source>
        <dbReference type="SAM" id="Phobius"/>
    </source>
</evidence>
<comment type="caution">
    <text evidence="4">The sequence shown here is derived from an EMBL/GenBank/DDBJ whole genome shotgun (WGS) entry which is preliminary data.</text>
</comment>
<dbReference type="InterPro" id="IPR037185">
    <property type="entry name" value="EmrE-like"/>
</dbReference>
<dbReference type="PANTHER" id="PTHR22911:SF79">
    <property type="entry name" value="MOBA-LIKE NTP TRANSFERASE DOMAIN-CONTAINING PROTEIN"/>
    <property type="match status" value="1"/>
</dbReference>
<dbReference type="Pfam" id="PF00892">
    <property type="entry name" value="EamA"/>
    <property type="match status" value="2"/>
</dbReference>
<keyword evidence="2" id="KW-0812">Transmembrane</keyword>
<dbReference type="InterPro" id="IPR000620">
    <property type="entry name" value="EamA_dom"/>
</dbReference>
<dbReference type="AlphaFoldDB" id="A0A926D7M2"/>
<dbReference type="Gene3D" id="1.10.3730.20">
    <property type="match status" value="2"/>
</dbReference>
<evidence type="ECO:0000256" key="1">
    <source>
        <dbReference type="ARBA" id="ARBA00007362"/>
    </source>
</evidence>
<feature type="domain" description="EamA" evidence="3">
    <location>
        <begin position="9"/>
        <end position="142"/>
    </location>
</feature>
<dbReference type="PANTHER" id="PTHR22911">
    <property type="entry name" value="ACYL-MALONYL CONDENSING ENZYME-RELATED"/>
    <property type="match status" value="1"/>
</dbReference>
<feature type="transmembrane region" description="Helical" evidence="2">
    <location>
        <begin position="42"/>
        <end position="59"/>
    </location>
</feature>
<evidence type="ECO:0000313" key="5">
    <source>
        <dbReference type="Proteomes" id="UP000651482"/>
    </source>
</evidence>
<evidence type="ECO:0000259" key="3">
    <source>
        <dbReference type="Pfam" id="PF00892"/>
    </source>
</evidence>
<gene>
    <name evidence="4" type="ORF">IAG03_02170</name>
</gene>
<feature type="transmembrane region" description="Helical" evidence="2">
    <location>
        <begin position="71"/>
        <end position="90"/>
    </location>
</feature>
<evidence type="ECO:0000313" key="4">
    <source>
        <dbReference type="EMBL" id="MBC8532827.1"/>
    </source>
</evidence>